<dbReference type="Gene3D" id="1.10.10.10">
    <property type="entry name" value="Winged helix-like DNA-binding domain superfamily/Winged helix DNA-binding domain"/>
    <property type="match status" value="1"/>
</dbReference>
<dbReference type="GO" id="GO:0003700">
    <property type="term" value="F:DNA-binding transcription factor activity"/>
    <property type="evidence" value="ECO:0007669"/>
    <property type="project" value="InterPro"/>
</dbReference>
<reference evidence="2" key="2">
    <citation type="submission" date="2020-09" db="EMBL/GenBank/DDBJ databases">
        <authorList>
            <person name="Sun Q."/>
            <person name="Zhou Y."/>
        </authorList>
    </citation>
    <scope>NUCLEOTIDE SEQUENCE</scope>
    <source>
        <strain evidence="2">CGMCC 1.14988</strain>
    </source>
</reference>
<gene>
    <name evidence="2" type="ORF">GCM10011354_04940</name>
</gene>
<feature type="domain" description="HTH arsR-type" evidence="1">
    <location>
        <begin position="1"/>
        <end position="85"/>
    </location>
</feature>
<dbReference type="Pfam" id="PF13601">
    <property type="entry name" value="HTH_34"/>
    <property type="match status" value="1"/>
</dbReference>
<accession>A0A8J3ACF8</accession>
<comment type="caution">
    <text evidence="2">The sequence shown here is derived from an EMBL/GenBank/DDBJ whole genome shotgun (WGS) entry which is preliminary data.</text>
</comment>
<reference evidence="2" key="1">
    <citation type="journal article" date="2014" name="Int. J. Syst. Evol. Microbiol.">
        <title>Complete genome sequence of Corynebacterium casei LMG S-19264T (=DSM 44701T), isolated from a smear-ripened cheese.</title>
        <authorList>
            <consortium name="US DOE Joint Genome Institute (JGI-PGF)"/>
            <person name="Walter F."/>
            <person name="Albersmeier A."/>
            <person name="Kalinowski J."/>
            <person name="Ruckert C."/>
        </authorList>
    </citation>
    <scope>NUCLEOTIDE SEQUENCE</scope>
    <source>
        <strain evidence="2">CGMCC 1.14988</strain>
    </source>
</reference>
<proteinExistence type="predicted"/>
<sequence length="103" mass="11105">MVHAPVRLRMVSLLRALPAGRELTFGQLQELLTLSPGNLSTHLRKLEDVGYVAVTKAFRDRTPVTSVSLTDTGREAHAAYVDAITTYLDGSAVEALLPLEGSS</sequence>
<dbReference type="PANTHER" id="PTHR37318:SF1">
    <property type="entry name" value="BSL7504 PROTEIN"/>
    <property type="match status" value="1"/>
</dbReference>
<dbReference type="CDD" id="cd00090">
    <property type="entry name" value="HTH_ARSR"/>
    <property type="match status" value="1"/>
</dbReference>
<dbReference type="InterPro" id="IPR027395">
    <property type="entry name" value="WH_DNA-bd_dom"/>
</dbReference>
<organism evidence="2 3">
    <name type="scientific">Egicoccus halophilus</name>
    <dbReference type="NCBI Taxonomy" id="1670830"/>
    <lineage>
        <taxon>Bacteria</taxon>
        <taxon>Bacillati</taxon>
        <taxon>Actinomycetota</taxon>
        <taxon>Nitriliruptoria</taxon>
        <taxon>Egicoccales</taxon>
        <taxon>Egicoccaceae</taxon>
        <taxon>Egicoccus</taxon>
    </lineage>
</organism>
<dbReference type="Proteomes" id="UP000650511">
    <property type="component" value="Unassembled WGS sequence"/>
</dbReference>
<keyword evidence="3" id="KW-1185">Reference proteome</keyword>
<protein>
    <submittedName>
        <fullName evidence="2">MarR family transcriptional regulator</fullName>
    </submittedName>
</protein>
<name>A0A8J3ACF8_9ACTN</name>
<evidence type="ECO:0000313" key="3">
    <source>
        <dbReference type="Proteomes" id="UP000650511"/>
    </source>
</evidence>
<evidence type="ECO:0000313" key="2">
    <source>
        <dbReference type="EMBL" id="GGI03619.1"/>
    </source>
</evidence>
<dbReference type="RefSeq" id="WP_205745344.1">
    <property type="nucleotide sequence ID" value="NZ_BMHA01000002.1"/>
</dbReference>
<dbReference type="InterPro" id="IPR036388">
    <property type="entry name" value="WH-like_DNA-bd_sf"/>
</dbReference>
<dbReference type="PANTHER" id="PTHR37318">
    <property type="entry name" value="BSL7504 PROTEIN"/>
    <property type="match status" value="1"/>
</dbReference>
<dbReference type="EMBL" id="BMHA01000002">
    <property type="protein sequence ID" value="GGI03619.1"/>
    <property type="molecule type" value="Genomic_DNA"/>
</dbReference>
<dbReference type="SUPFAM" id="SSF46785">
    <property type="entry name" value="Winged helix' DNA-binding domain"/>
    <property type="match status" value="1"/>
</dbReference>
<evidence type="ECO:0000259" key="1">
    <source>
        <dbReference type="SMART" id="SM00418"/>
    </source>
</evidence>
<dbReference type="AlphaFoldDB" id="A0A8J3ACF8"/>
<dbReference type="InterPro" id="IPR011991">
    <property type="entry name" value="ArsR-like_HTH"/>
</dbReference>
<dbReference type="SMART" id="SM00418">
    <property type="entry name" value="HTH_ARSR"/>
    <property type="match status" value="1"/>
</dbReference>
<dbReference type="InterPro" id="IPR036390">
    <property type="entry name" value="WH_DNA-bd_sf"/>
</dbReference>
<dbReference type="InterPro" id="IPR001845">
    <property type="entry name" value="HTH_ArsR_DNA-bd_dom"/>
</dbReference>